<dbReference type="EMBL" id="ML005597">
    <property type="protein sequence ID" value="RKP17994.1"/>
    <property type="molecule type" value="Genomic_DNA"/>
</dbReference>
<gene>
    <name evidence="5" type="ORF">O9G_000346</name>
    <name evidence="6" type="ORF">ROZALSC1DRAFT_30256</name>
</gene>
<proteinExistence type="inferred from homology"/>
<reference evidence="5 7" key="1">
    <citation type="journal article" date="2013" name="Curr. Biol.">
        <title>Shared signatures of parasitism and phylogenomics unite Cryptomycota and microsporidia.</title>
        <authorList>
            <person name="James T.Y."/>
            <person name="Pelin A."/>
            <person name="Bonen L."/>
            <person name="Ahrendt S."/>
            <person name="Sain D."/>
            <person name="Corradi N."/>
            <person name="Stajich J.E."/>
        </authorList>
    </citation>
    <scope>NUCLEOTIDE SEQUENCE [LARGE SCALE GENOMIC DNA]</scope>
    <source>
        <strain evidence="5 7">CSF55</strain>
        <strain evidence="5 7">CSF55</strain>
    </source>
</reference>
<sequence>MLKRKTIFTLLLPILLSFYFYTNRSTLWGSIITYISKKEHPNFISYGRFINSSTRTKVNGRLSPTTGTLLKPLLISRIIETENHKLAREFIADSLKGLGWDVYIHEAEMDTALGVKTFRNIIATKYPQAKDKIVLSAHYDTNPVLGTTFVGAIDSALPCAMLLDLAIEMNDYLNDKVELSLQLVFFDGEEALQSWSSTDSIYGARLLARDAKLNLVPNFKIEDIKLLVLLDLLGAPRPFFAQLIAKTGKEYKRLRFIEKSLRNEGLLFDDGENEYFRDYQAFNSVEDDHIPFLELGVKVLHIIDYIPYEFMGYAQSLGRREFPSVWHTLNDDENAIDSKTTWNLSILIKVFVFDYIENVNKK</sequence>
<protein>
    <recommendedName>
        <fullName evidence="3">Peptide hydrolase</fullName>
        <ecNumber evidence="3">3.4.-.-</ecNumber>
    </recommendedName>
</protein>
<evidence type="ECO:0000256" key="1">
    <source>
        <dbReference type="ARBA" id="ARBA00022679"/>
    </source>
</evidence>
<keyword evidence="3" id="KW-0378">Hydrolase</keyword>
<dbReference type="GO" id="GO:0008270">
    <property type="term" value="F:zinc ion binding"/>
    <property type="evidence" value="ECO:0007669"/>
    <property type="project" value="TreeGrafter"/>
</dbReference>
<evidence type="ECO:0000313" key="8">
    <source>
        <dbReference type="Proteomes" id="UP000281549"/>
    </source>
</evidence>
<accession>A0A075ATJ8</accession>
<dbReference type="SUPFAM" id="SSF53187">
    <property type="entry name" value="Zn-dependent exopeptidases"/>
    <property type="match status" value="1"/>
</dbReference>
<keyword evidence="3" id="KW-0862">Zinc</keyword>
<dbReference type="GO" id="GO:0016603">
    <property type="term" value="F:glutaminyl-peptide cyclotransferase activity"/>
    <property type="evidence" value="ECO:0007669"/>
    <property type="project" value="TreeGrafter"/>
</dbReference>
<evidence type="ECO:0000259" key="4">
    <source>
        <dbReference type="Pfam" id="PF04389"/>
    </source>
</evidence>
<keyword evidence="3" id="KW-0645">Protease</keyword>
<dbReference type="GO" id="GO:0008233">
    <property type="term" value="F:peptidase activity"/>
    <property type="evidence" value="ECO:0007669"/>
    <property type="project" value="UniProtKB-KW"/>
</dbReference>
<dbReference type="EC" id="3.4.-.-" evidence="3"/>
<evidence type="ECO:0000256" key="3">
    <source>
        <dbReference type="RuleBase" id="RU361240"/>
    </source>
</evidence>
<dbReference type="Pfam" id="PF04389">
    <property type="entry name" value="Peptidase_M28"/>
    <property type="match status" value="1"/>
</dbReference>
<keyword evidence="2" id="KW-0012">Acyltransferase</keyword>
<evidence type="ECO:0000313" key="5">
    <source>
        <dbReference type="EMBL" id="EPZ33571.1"/>
    </source>
</evidence>
<reference evidence="8" key="2">
    <citation type="journal article" date="2018" name="Nat. Microbiol.">
        <title>Leveraging single-cell genomics to expand the fungal tree of life.</title>
        <authorList>
            <person name="Ahrendt S.R."/>
            <person name="Quandt C.A."/>
            <person name="Ciobanu D."/>
            <person name="Clum A."/>
            <person name="Salamov A."/>
            <person name="Andreopoulos B."/>
            <person name="Cheng J.F."/>
            <person name="Woyke T."/>
            <person name="Pelin A."/>
            <person name="Henrissat B."/>
            <person name="Reynolds N.K."/>
            <person name="Benny G.L."/>
            <person name="Smith M.E."/>
            <person name="James T.Y."/>
            <person name="Grigoriev I.V."/>
        </authorList>
    </citation>
    <scope>NUCLEOTIDE SEQUENCE [LARGE SCALE GENOMIC DNA]</scope>
    <source>
        <strain evidence="8">CSF55</strain>
    </source>
</reference>
<evidence type="ECO:0000313" key="6">
    <source>
        <dbReference type="EMBL" id="RKP17994.1"/>
    </source>
</evidence>
<feature type="domain" description="Peptidase M28" evidence="4">
    <location>
        <begin position="120"/>
        <end position="348"/>
    </location>
</feature>
<dbReference type="GO" id="GO:0006508">
    <property type="term" value="P:proteolysis"/>
    <property type="evidence" value="ECO:0007669"/>
    <property type="project" value="UniProtKB-KW"/>
</dbReference>
<dbReference type="STRING" id="988480.A0A075ATJ8"/>
<keyword evidence="7" id="KW-1185">Reference proteome</keyword>
<evidence type="ECO:0000256" key="2">
    <source>
        <dbReference type="ARBA" id="ARBA00023315"/>
    </source>
</evidence>
<dbReference type="EMBL" id="KE561047">
    <property type="protein sequence ID" value="EPZ33571.1"/>
    <property type="molecule type" value="Genomic_DNA"/>
</dbReference>
<evidence type="ECO:0000313" key="7">
    <source>
        <dbReference type="Proteomes" id="UP000030755"/>
    </source>
</evidence>
<keyword evidence="1" id="KW-0808">Transferase</keyword>
<reference evidence="6" key="3">
    <citation type="submission" date="2018-08" db="EMBL/GenBank/DDBJ databases">
        <title>Leveraging single-cell genomics to expand the Fungal Tree of Life.</title>
        <authorList>
            <consortium name="DOE Joint Genome Institute"/>
            <person name="Ahrendt S.R."/>
            <person name="Quandt C.A."/>
            <person name="Ciobanu D."/>
            <person name="Clum A."/>
            <person name="Salamov A."/>
            <person name="Andreopoulos B."/>
            <person name="Cheng J.-F."/>
            <person name="Woyke T."/>
            <person name="Pelin A."/>
            <person name="Henrissat B."/>
            <person name="Reynolds N."/>
            <person name="Benny G.L."/>
            <person name="Smith M.E."/>
            <person name="James T.Y."/>
            <person name="Grigoriev I.V."/>
        </authorList>
    </citation>
    <scope>NUCLEOTIDE SEQUENCE</scope>
    <source>
        <strain evidence="6">CSF55</strain>
    </source>
</reference>
<comment type="similarity">
    <text evidence="3">Belongs to the peptidase M28 family.</text>
</comment>
<name>A0A075ATJ8_ROZAC</name>
<dbReference type="HOGENOM" id="CLU_045003_1_2_1"/>
<dbReference type="PANTHER" id="PTHR12283">
    <property type="entry name" value="GLUTAMINYL-PEPTIDE CYCLOTRANSFERASE"/>
    <property type="match status" value="1"/>
</dbReference>
<dbReference type="Gene3D" id="3.40.630.10">
    <property type="entry name" value="Zn peptidases"/>
    <property type="match status" value="1"/>
</dbReference>
<dbReference type="Proteomes" id="UP000030755">
    <property type="component" value="Unassembled WGS sequence"/>
</dbReference>
<organism evidence="5 7">
    <name type="scientific">Rozella allomycis (strain CSF55)</name>
    <dbReference type="NCBI Taxonomy" id="988480"/>
    <lineage>
        <taxon>Eukaryota</taxon>
        <taxon>Fungi</taxon>
        <taxon>Fungi incertae sedis</taxon>
        <taxon>Cryptomycota</taxon>
        <taxon>Cryptomycota incertae sedis</taxon>
        <taxon>Rozella</taxon>
    </lineage>
</organism>
<dbReference type="InterPro" id="IPR007484">
    <property type="entry name" value="Peptidase_M28"/>
</dbReference>
<dbReference type="PANTHER" id="PTHR12283:SF6">
    <property type="entry name" value="GLUTAMINYL-PEPTIDE CYCLOTRANSFERASE-RELATED"/>
    <property type="match status" value="1"/>
</dbReference>
<dbReference type="OMA" id="TPFPSFW"/>
<dbReference type="AlphaFoldDB" id="A0A075ATJ8"/>
<dbReference type="OrthoDB" id="3907302at2759"/>
<dbReference type="Proteomes" id="UP000281549">
    <property type="component" value="Unassembled WGS sequence"/>
</dbReference>
<dbReference type="InterPro" id="IPR040234">
    <property type="entry name" value="QC/QCL"/>
</dbReference>
<keyword evidence="3" id="KW-0479">Metal-binding</keyword>